<evidence type="ECO:0000313" key="2">
    <source>
        <dbReference type="Proteomes" id="UP000053681"/>
    </source>
</evidence>
<dbReference type="SUPFAM" id="SSF143842">
    <property type="entry name" value="YwmB-like"/>
    <property type="match status" value="1"/>
</dbReference>
<dbReference type="EMBL" id="LNQP01000015">
    <property type="protein sequence ID" value="KSU88792.1"/>
    <property type="molecule type" value="Genomic_DNA"/>
</dbReference>
<sequence>MGKKISVFLAIFIVGVIVYYGSYVTNAQASNSTLEKMVNVLNKEAVEMKEWSLYAREEATDVTSLVNFQMKSKQLQTKYKGFKWDIKRENGVWKAKGTRQAGSVKELIMLTYTGDKKSTGGYISYELIGQEFTTQNVSDAEGIFKDNYEKLFLTNPLIFSCIKGEINDKMKSVLSLQVKQLLTAFNAQQIESLMEESFVSVSAYTGLWEEALSSQQQEMNLQIALRKTGMGGQTTLVVGTPIITSEY</sequence>
<dbReference type="InterPro" id="IPR014794">
    <property type="entry name" value="DUF1779"/>
</dbReference>
<dbReference type="RefSeq" id="WP_025908765.1">
    <property type="nucleotide sequence ID" value="NZ_KQ758634.1"/>
</dbReference>
<dbReference type="Gene3D" id="3.30.360.40">
    <property type="entry name" value="YwmB-like"/>
    <property type="match status" value="1"/>
</dbReference>
<name>A0A0V8JPB3_9BACI</name>
<gene>
    <name evidence="1" type="ORF">AS180_05630</name>
</gene>
<organism evidence="1 2">
    <name type="scientific">Priestia veravalensis</name>
    <dbReference type="NCBI Taxonomy" id="1414648"/>
    <lineage>
        <taxon>Bacteria</taxon>
        <taxon>Bacillati</taxon>
        <taxon>Bacillota</taxon>
        <taxon>Bacilli</taxon>
        <taxon>Bacillales</taxon>
        <taxon>Bacillaceae</taxon>
        <taxon>Priestia</taxon>
    </lineage>
</organism>
<keyword evidence="2" id="KW-1185">Reference proteome</keyword>
<dbReference type="Pfam" id="PF08680">
    <property type="entry name" value="DUF1779"/>
    <property type="match status" value="1"/>
</dbReference>
<protein>
    <submittedName>
        <fullName evidence="1">Uncharacterized protein</fullName>
    </submittedName>
</protein>
<dbReference type="InterPro" id="IPR036209">
    <property type="entry name" value="YwmB-like_sf"/>
</dbReference>
<reference evidence="1 2" key="1">
    <citation type="submission" date="2015-11" db="EMBL/GenBank/DDBJ databases">
        <title>Bacillus caseinolyticus sp nov.</title>
        <authorList>
            <person name="Dastager S.G."/>
            <person name="Mawlankar R."/>
        </authorList>
    </citation>
    <scope>NUCLEOTIDE SEQUENCE [LARGE SCALE GENOMIC DNA]</scope>
    <source>
        <strain evidence="1 2">SGD-V-76</strain>
    </source>
</reference>
<dbReference type="AlphaFoldDB" id="A0A0V8JPB3"/>
<accession>A0A0V8JPB3</accession>
<dbReference type="Gene3D" id="3.30.2030.10">
    <property type="entry name" value="YwmB-like"/>
    <property type="match status" value="1"/>
</dbReference>
<proteinExistence type="predicted"/>
<comment type="caution">
    <text evidence="1">The sequence shown here is derived from an EMBL/GenBank/DDBJ whole genome shotgun (WGS) entry which is preliminary data.</text>
</comment>
<dbReference type="Proteomes" id="UP000053681">
    <property type="component" value="Unassembled WGS sequence"/>
</dbReference>
<evidence type="ECO:0000313" key="1">
    <source>
        <dbReference type="EMBL" id="KSU88792.1"/>
    </source>
</evidence>